<organism evidence="3 4">
    <name type="scientific">Thermobifida alba</name>
    <name type="common">Thermomonospora alba</name>
    <dbReference type="NCBI Taxonomy" id="53522"/>
    <lineage>
        <taxon>Bacteria</taxon>
        <taxon>Bacillati</taxon>
        <taxon>Actinomycetota</taxon>
        <taxon>Actinomycetes</taxon>
        <taxon>Streptosporangiales</taxon>
        <taxon>Nocardiopsidaceae</taxon>
        <taxon>Thermobifida</taxon>
    </lineage>
</organism>
<protein>
    <recommendedName>
        <fullName evidence="5">DUF2567 domain-containing protein</fullName>
    </recommendedName>
</protein>
<gene>
    <name evidence="3" type="ORF">FOF52_02555</name>
</gene>
<evidence type="ECO:0000313" key="3">
    <source>
        <dbReference type="EMBL" id="UPT19988.1"/>
    </source>
</evidence>
<evidence type="ECO:0000313" key="4">
    <source>
        <dbReference type="Proteomes" id="UP000832041"/>
    </source>
</evidence>
<feature type="transmembrane region" description="Helical" evidence="2">
    <location>
        <begin position="56"/>
        <end position="76"/>
    </location>
</feature>
<dbReference type="RefSeq" id="WP_248592225.1">
    <property type="nucleotide sequence ID" value="NZ_BAABEB010000010.1"/>
</dbReference>
<name>A0ABY4L0H1_THEAE</name>
<evidence type="ECO:0000256" key="1">
    <source>
        <dbReference type="SAM" id="MobiDB-lite"/>
    </source>
</evidence>
<proteinExistence type="predicted"/>
<accession>A0ABY4L0H1</accession>
<evidence type="ECO:0000256" key="2">
    <source>
        <dbReference type="SAM" id="Phobius"/>
    </source>
</evidence>
<keyword evidence="4" id="KW-1185">Reference proteome</keyword>
<keyword evidence="2" id="KW-0472">Membrane</keyword>
<sequence>MGRKLAVGTVVFGGITLLGLPLGLLWWLIAPRPEATVTSRGLAYYPLSQTWFAVDGHYSLMMLVAGLAVGYVCYLVQQRVSHRHRLDLRLPTLLGVAAGTAAGSLVAWGVGVGLDLRAADDALLLAGPGDVVRTGLALRAHSALLLWPFSAVLQYGLFEALTLWQAEPDDGAEESARTGAAAGSGGRPGRD</sequence>
<evidence type="ECO:0008006" key="5">
    <source>
        <dbReference type="Google" id="ProtNLM"/>
    </source>
</evidence>
<dbReference type="EMBL" id="CP051627">
    <property type="protein sequence ID" value="UPT19988.1"/>
    <property type="molecule type" value="Genomic_DNA"/>
</dbReference>
<feature type="transmembrane region" description="Helical" evidence="2">
    <location>
        <begin position="88"/>
        <end position="110"/>
    </location>
</feature>
<feature type="compositionally biased region" description="Gly residues" evidence="1">
    <location>
        <begin position="182"/>
        <end position="191"/>
    </location>
</feature>
<dbReference type="Proteomes" id="UP000832041">
    <property type="component" value="Chromosome"/>
</dbReference>
<feature type="transmembrane region" description="Helical" evidence="2">
    <location>
        <begin position="7"/>
        <end position="29"/>
    </location>
</feature>
<reference evidence="3 4" key="1">
    <citation type="submission" date="2020-04" db="EMBL/GenBank/DDBJ databases">
        <title>Thermobifida alba genome sequencing and assembly.</title>
        <authorList>
            <person name="Luzics S."/>
            <person name="Horvath B."/>
            <person name="Nagy I."/>
            <person name="Toth A."/>
            <person name="Nagy I."/>
            <person name="Kukolya J."/>
        </authorList>
    </citation>
    <scope>NUCLEOTIDE SEQUENCE [LARGE SCALE GENOMIC DNA]</scope>
    <source>
        <strain evidence="3 4">DSM 43795</strain>
    </source>
</reference>
<keyword evidence="2" id="KW-0812">Transmembrane</keyword>
<feature type="region of interest" description="Disordered" evidence="1">
    <location>
        <begin position="169"/>
        <end position="191"/>
    </location>
</feature>
<keyword evidence="2" id="KW-1133">Transmembrane helix</keyword>